<proteinExistence type="predicted"/>
<dbReference type="OrthoDB" id="9768556at2"/>
<sequence>MTRHYLIKNENARIIIESTANGLNYFYYLFKDAIAGNSKYKAFFYNWLGEGAKKQFKYEYELAKNWYKKGSLIKHLYDDEMNETEKKLYALGATKVQLMWRRWKLQDITEEQFRQEYPATWQEAFVSTQESVFDQKQLNDRLLFIPEPIKKIDDLPDILYPYLGNSLFIYQLPKPKEMYFAGVDTASGLSKEGDLSAMSILDSSGEQVAVFYKSGIPVYKFANIVNALGDYFNYACLMIERNSYGLDLINRLKREIGYLNLNKTKKWDRTTGRKTLEIGWNTDNVSKSKLIQDFKEAFEEGIILLNDRETLQQMQIYMEKDGKLGNVRGKNNFDDLVIATALAVQSLKLGRYYV</sequence>
<dbReference type="Proteomes" id="UP000092971">
    <property type="component" value="Chromosome"/>
</dbReference>
<gene>
    <name evidence="1" type="ORF">CSTERTH_06635</name>
</gene>
<dbReference type="Gene3D" id="3.40.50.300">
    <property type="entry name" value="P-loop containing nucleotide triphosphate hydrolases"/>
    <property type="match status" value="1"/>
</dbReference>
<evidence type="ECO:0008006" key="3">
    <source>
        <dbReference type="Google" id="ProtNLM"/>
    </source>
</evidence>
<dbReference type="InterPro" id="IPR027417">
    <property type="entry name" value="P-loop_NTPase"/>
</dbReference>
<protein>
    <recommendedName>
        <fullName evidence="3">Terminase large subunit gp17-like C-terminal domain-containing protein</fullName>
    </recommendedName>
</protein>
<dbReference type="EMBL" id="CP014672">
    <property type="protein sequence ID" value="ANW98728.1"/>
    <property type="molecule type" value="Genomic_DNA"/>
</dbReference>
<evidence type="ECO:0000313" key="2">
    <source>
        <dbReference type="Proteomes" id="UP000092971"/>
    </source>
</evidence>
<name>A0A1B1YDA1_THEST</name>
<accession>A0A1B1YDA1</accession>
<organism evidence="1 2">
    <name type="scientific">Thermoclostridium stercorarium subsp. thermolacticum DSM 2910</name>
    <dbReference type="NCBI Taxonomy" id="1121336"/>
    <lineage>
        <taxon>Bacteria</taxon>
        <taxon>Bacillati</taxon>
        <taxon>Bacillota</taxon>
        <taxon>Clostridia</taxon>
        <taxon>Eubacteriales</taxon>
        <taxon>Oscillospiraceae</taxon>
        <taxon>Thermoclostridium</taxon>
    </lineage>
</organism>
<dbReference type="RefSeq" id="WP_065821326.1">
    <property type="nucleotide sequence ID" value="NZ_CP014672.1"/>
</dbReference>
<dbReference type="Gene3D" id="3.30.420.240">
    <property type="match status" value="1"/>
</dbReference>
<dbReference type="AlphaFoldDB" id="A0A1B1YDA1"/>
<reference evidence="1 2" key="1">
    <citation type="submission" date="2016-02" db="EMBL/GenBank/DDBJ databases">
        <title>Comparison of Clostridium stercorarium subspecies using comparative genomics and transcriptomics.</title>
        <authorList>
            <person name="Schellenberg J."/>
            <person name="Thallinger G."/>
            <person name="Levin D.B."/>
            <person name="Zhang X."/>
            <person name="Alvare G."/>
            <person name="Fristensky B."/>
            <person name="Sparling R."/>
        </authorList>
    </citation>
    <scope>NUCLEOTIDE SEQUENCE [LARGE SCALE GENOMIC DNA]</scope>
    <source>
        <strain evidence="1 2">DSM 2910</strain>
    </source>
</reference>
<evidence type="ECO:0000313" key="1">
    <source>
        <dbReference type="EMBL" id="ANW98728.1"/>
    </source>
</evidence>